<feature type="chain" id="PRO_5044777425" description="alpha-L-fucosidase" evidence="10">
    <location>
        <begin position="16"/>
        <end position="464"/>
    </location>
</feature>
<dbReference type="Pfam" id="PF16757">
    <property type="entry name" value="Fucosidase_C"/>
    <property type="match status" value="1"/>
</dbReference>
<evidence type="ECO:0000256" key="4">
    <source>
        <dbReference type="ARBA" id="ARBA00022729"/>
    </source>
</evidence>
<evidence type="ECO:0000256" key="5">
    <source>
        <dbReference type="ARBA" id="ARBA00022801"/>
    </source>
</evidence>
<proteinExistence type="inferred from homology"/>
<dbReference type="AlphaFoldDB" id="A0ABD2PM19"/>
<feature type="domain" description="Alpha-L-fucosidase C-terminal" evidence="12">
    <location>
        <begin position="365"/>
        <end position="461"/>
    </location>
</feature>
<dbReference type="FunFam" id="3.20.20.80:FF:000027">
    <property type="entry name" value="Alpha-L-fucosidase"/>
    <property type="match status" value="1"/>
</dbReference>
<evidence type="ECO:0000256" key="7">
    <source>
        <dbReference type="ARBA" id="ARBA00023295"/>
    </source>
</evidence>
<evidence type="ECO:0000256" key="10">
    <source>
        <dbReference type="SAM" id="SignalP"/>
    </source>
</evidence>
<sequence>MNFAWSIILLSVVAATRYEPNWESLDSRPLPKWFDEAKFGIFMHWGVFSVSAVGKTYSEWFWWYWQGEHHKDLVDYMDKNFGPSFAYADFAPDFKAEFYDPNKWAEIIQASGARYAVLTAKHHEGFCLWPSNYSFNWNAMDMGPRRDLIGDYVAALRALKGPKVHEGLYHSLYEWFNPMYLLDKTNNFKTQFYSLGKALPELYELVDKYEPELIWSDGDIGPIPYRNSTTFLAWLYNDSPVKDQVVVNDRWGDGSSCKHGGYFNCADRYHPGKMQRHKWENCLTIDRNSWGFRKETSLSDILSSKQLIKGLIETVAFGGNYLLNVGITASGMITPIFEDRLRDIGHWLQTNGEAIFATVPLHPIQQDLTTDSVYYTYINASKTAYALMTEWPQDYILRLEASPFSKQLPNKVELLIRPGTLVPVSLCRNPQNSSQFLVNLQTDSFGKHSPPDVQFAWVLKLSLL</sequence>
<keyword evidence="4 10" id="KW-0732">Signal</keyword>
<keyword evidence="7 8" id="KW-0326">Glycosidase</keyword>
<keyword evidence="14" id="KW-1185">Reference proteome</keyword>
<evidence type="ECO:0000313" key="14">
    <source>
        <dbReference type="Proteomes" id="UP001626550"/>
    </source>
</evidence>
<dbReference type="EMBL" id="JBJKFK010005840">
    <property type="protein sequence ID" value="KAL3308113.1"/>
    <property type="molecule type" value="Genomic_DNA"/>
</dbReference>
<evidence type="ECO:0000256" key="9">
    <source>
        <dbReference type="PIRSR" id="PIRSR001092-1"/>
    </source>
</evidence>
<dbReference type="InterPro" id="IPR017853">
    <property type="entry name" value="GH"/>
</dbReference>
<evidence type="ECO:0000256" key="1">
    <source>
        <dbReference type="ARBA" id="ARBA00004071"/>
    </source>
</evidence>
<evidence type="ECO:0000256" key="3">
    <source>
        <dbReference type="ARBA" id="ARBA00012662"/>
    </source>
</evidence>
<evidence type="ECO:0000256" key="2">
    <source>
        <dbReference type="ARBA" id="ARBA00007951"/>
    </source>
</evidence>
<accession>A0ABD2PM19</accession>
<evidence type="ECO:0000313" key="13">
    <source>
        <dbReference type="EMBL" id="KAL3308113.1"/>
    </source>
</evidence>
<feature type="signal peptide" evidence="10">
    <location>
        <begin position="1"/>
        <end position="15"/>
    </location>
</feature>
<dbReference type="InterPro" id="IPR016286">
    <property type="entry name" value="FUC_metazoa-typ"/>
</dbReference>
<dbReference type="InterPro" id="IPR000933">
    <property type="entry name" value="Glyco_hydro_29"/>
</dbReference>
<keyword evidence="5 8" id="KW-0378">Hydrolase</keyword>
<reference evidence="13 14" key="1">
    <citation type="submission" date="2024-11" db="EMBL/GenBank/DDBJ databases">
        <title>Adaptive evolution of stress response genes in parasites aligns with host niche diversity.</title>
        <authorList>
            <person name="Hahn C."/>
            <person name="Resl P."/>
        </authorList>
    </citation>
    <scope>NUCLEOTIDE SEQUENCE [LARGE SCALE GENOMIC DNA]</scope>
    <source>
        <strain evidence="13">EGGRZ-B1_66</strain>
        <tissue evidence="13">Body</tissue>
    </source>
</reference>
<comment type="similarity">
    <text evidence="2 8">Belongs to the glycosyl hydrolase 29 family.</text>
</comment>
<dbReference type="SUPFAM" id="SSF51445">
    <property type="entry name" value="(Trans)glycosidases"/>
    <property type="match status" value="1"/>
</dbReference>
<dbReference type="SMART" id="SM00812">
    <property type="entry name" value="Alpha_L_fucos"/>
    <property type="match status" value="1"/>
</dbReference>
<dbReference type="InterPro" id="IPR057739">
    <property type="entry name" value="Glyco_hydro_29_N"/>
</dbReference>
<dbReference type="PRINTS" id="PR00741">
    <property type="entry name" value="GLHYDRLASE29"/>
</dbReference>
<evidence type="ECO:0000256" key="6">
    <source>
        <dbReference type="ARBA" id="ARBA00023180"/>
    </source>
</evidence>
<keyword evidence="6" id="KW-0325">Glycoprotein</keyword>
<dbReference type="Proteomes" id="UP001626550">
    <property type="component" value="Unassembled WGS sequence"/>
</dbReference>
<comment type="caution">
    <text evidence="13">The sequence shown here is derived from an EMBL/GenBank/DDBJ whole genome shotgun (WGS) entry which is preliminary data.</text>
</comment>
<evidence type="ECO:0000259" key="11">
    <source>
        <dbReference type="Pfam" id="PF01120"/>
    </source>
</evidence>
<protein>
    <recommendedName>
        <fullName evidence="3">alpha-L-fucosidase</fullName>
        <ecNumber evidence="3">3.2.1.51</ecNumber>
    </recommendedName>
</protein>
<dbReference type="Pfam" id="PF01120">
    <property type="entry name" value="Alpha_L_fucos"/>
    <property type="match status" value="1"/>
</dbReference>
<dbReference type="InterPro" id="IPR031919">
    <property type="entry name" value="Fucosidase_C"/>
</dbReference>
<dbReference type="PANTHER" id="PTHR10030:SF37">
    <property type="entry name" value="ALPHA-L-FUCOSIDASE-RELATED"/>
    <property type="match status" value="1"/>
</dbReference>
<name>A0ABD2PM19_9PLAT</name>
<dbReference type="EC" id="3.2.1.51" evidence="3"/>
<feature type="domain" description="Glycoside hydrolase family 29 N-terminal" evidence="11">
    <location>
        <begin position="12"/>
        <end position="353"/>
    </location>
</feature>
<dbReference type="PIRSF" id="PIRSF001092">
    <property type="entry name" value="Alpha-L-fucosidase"/>
    <property type="match status" value="1"/>
</dbReference>
<gene>
    <name evidence="13" type="ORF">Ciccas_013360</name>
</gene>
<evidence type="ECO:0000256" key="8">
    <source>
        <dbReference type="PIRNR" id="PIRNR001092"/>
    </source>
</evidence>
<evidence type="ECO:0000259" key="12">
    <source>
        <dbReference type="Pfam" id="PF16757"/>
    </source>
</evidence>
<dbReference type="PANTHER" id="PTHR10030">
    <property type="entry name" value="ALPHA-L-FUCOSIDASE"/>
    <property type="match status" value="1"/>
</dbReference>
<dbReference type="GO" id="GO:0004560">
    <property type="term" value="F:alpha-L-fucosidase activity"/>
    <property type="evidence" value="ECO:0007669"/>
    <property type="project" value="UniProtKB-EC"/>
</dbReference>
<comment type="function">
    <text evidence="1">Alpha-L-fucosidase is responsible for hydrolyzing the alpha-1,6-linked fucose joined to the reducing-end N-acetylglucosamine of the carbohydrate moieties of glycoproteins.</text>
</comment>
<organism evidence="13 14">
    <name type="scientific">Cichlidogyrus casuarinus</name>
    <dbReference type="NCBI Taxonomy" id="1844966"/>
    <lineage>
        <taxon>Eukaryota</taxon>
        <taxon>Metazoa</taxon>
        <taxon>Spiralia</taxon>
        <taxon>Lophotrochozoa</taxon>
        <taxon>Platyhelminthes</taxon>
        <taxon>Monogenea</taxon>
        <taxon>Monopisthocotylea</taxon>
        <taxon>Dactylogyridea</taxon>
        <taxon>Ancyrocephalidae</taxon>
        <taxon>Cichlidogyrus</taxon>
    </lineage>
</organism>
<feature type="site" description="May be important for catalysis" evidence="9">
    <location>
        <position position="282"/>
    </location>
</feature>
<dbReference type="Gene3D" id="3.20.20.80">
    <property type="entry name" value="Glycosidases"/>
    <property type="match status" value="1"/>
</dbReference>